<evidence type="ECO:0000313" key="3">
    <source>
        <dbReference type="Proteomes" id="UP000499080"/>
    </source>
</evidence>
<organism evidence="2 3">
    <name type="scientific">Araneus ventricosus</name>
    <name type="common">Orbweaver spider</name>
    <name type="synonym">Epeira ventricosa</name>
    <dbReference type="NCBI Taxonomy" id="182803"/>
    <lineage>
        <taxon>Eukaryota</taxon>
        <taxon>Metazoa</taxon>
        <taxon>Ecdysozoa</taxon>
        <taxon>Arthropoda</taxon>
        <taxon>Chelicerata</taxon>
        <taxon>Arachnida</taxon>
        <taxon>Araneae</taxon>
        <taxon>Araneomorphae</taxon>
        <taxon>Entelegynae</taxon>
        <taxon>Araneoidea</taxon>
        <taxon>Araneidae</taxon>
        <taxon>Araneus</taxon>
    </lineage>
</organism>
<feature type="region of interest" description="Disordered" evidence="1">
    <location>
        <begin position="1"/>
        <end position="69"/>
    </location>
</feature>
<dbReference type="AlphaFoldDB" id="A0A4Y2Q8P5"/>
<reference evidence="2 3" key="1">
    <citation type="journal article" date="2019" name="Sci. Rep.">
        <title>Orb-weaving spider Araneus ventricosus genome elucidates the spidroin gene catalogue.</title>
        <authorList>
            <person name="Kono N."/>
            <person name="Nakamura H."/>
            <person name="Ohtoshi R."/>
            <person name="Moran D.A.P."/>
            <person name="Shinohara A."/>
            <person name="Yoshida Y."/>
            <person name="Fujiwara M."/>
            <person name="Mori M."/>
            <person name="Tomita M."/>
            <person name="Arakawa K."/>
        </authorList>
    </citation>
    <scope>NUCLEOTIDE SEQUENCE [LARGE SCALE GENOMIC DNA]</scope>
</reference>
<sequence length="139" mass="15909">MAGEGNKRKNLIKSHYPQDDADSDVDSSTASPPRTRQSSSIQTNSEVSQFTHWHLESTNSSSRQDPRHNLNSTYCKRDVITAVSTLDTPLIDKIPTFYLRSWNNLGYYVSPKQKHPNLHFAHDIQMCNCNKRPLDLLHI</sequence>
<evidence type="ECO:0000313" key="2">
    <source>
        <dbReference type="EMBL" id="GBN59443.1"/>
    </source>
</evidence>
<dbReference type="Proteomes" id="UP000499080">
    <property type="component" value="Unassembled WGS sequence"/>
</dbReference>
<keyword evidence="3" id="KW-1185">Reference proteome</keyword>
<feature type="compositionally biased region" description="Polar residues" evidence="1">
    <location>
        <begin position="32"/>
        <end position="69"/>
    </location>
</feature>
<evidence type="ECO:0000256" key="1">
    <source>
        <dbReference type="SAM" id="MobiDB-lite"/>
    </source>
</evidence>
<protein>
    <submittedName>
        <fullName evidence="2">Uncharacterized protein</fullName>
    </submittedName>
</protein>
<name>A0A4Y2Q8P5_ARAVE</name>
<proteinExistence type="predicted"/>
<dbReference type="EMBL" id="BGPR01013144">
    <property type="protein sequence ID" value="GBN59443.1"/>
    <property type="molecule type" value="Genomic_DNA"/>
</dbReference>
<comment type="caution">
    <text evidence="2">The sequence shown here is derived from an EMBL/GenBank/DDBJ whole genome shotgun (WGS) entry which is preliminary data.</text>
</comment>
<accession>A0A4Y2Q8P5</accession>
<gene>
    <name evidence="2" type="ORF">AVEN_235713_1</name>
</gene>